<reference evidence="3 4" key="1">
    <citation type="journal article" date="2015" name="Genome Announc.">
        <title>Expanding the biotechnology potential of lactobacilli through comparative genomics of 213 strains and associated genera.</title>
        <authorList>
            <person name="Sun Z."/>
            <person name="Harris H.M."/>
            <person name="McCann A."/>
            <person name="Guo C."/>
            <person name="Argimon S."/>
            <person name="Zhang W."/>
            <person name="Yang X."/>
            <person name="Jeffery I.B."/>
            <person name="Cooney J.C."/>
            <person name="Kagawa T.F."/>
            <person name="Liu W."/>
            <person name="Song Y."/>
            <person name="Salvetti E."/>
            <person name="Wrobel A."/>
            <person name="Rasinkangas P."/>
            <person name="Parkhill J."/>
            <person name="Rea M.C."/>
            <person name="O'Sullivan O."/>
            <person name="Ritari J."/>
            <person name="Douillard F.P."/>
            <person name="Paul Ross R."/>
            <person name="Yang R."/>
            <person name="Briner A.E."/>
            <person name="Felis G.E."/>
            <person name="de Vos W.M."/>
            <person name="Barrangou R."/>
            <person name="Klaenhammer T.R."/>
            <person name="Caufield P.W."/>
            <person name="Cui Y."/>
            <person name="Zhang H."/>
            <person name="O'Toole P.W."/>
        </authorList>
    </citation>
    <scope>NUCLEOTIDE SEQUENCE [LARGE SCALE GENOMIC DNA]</scope>
    <source>
        <strain evidence="3 4">DSM 20653</strain>
    </source>
</reference>
<dbReference type="EMBL" id="AYYZ01000002">
    <property type="protein sequence ID" value="KRM53472.1"/>
    <property type="molecule type" value="Genomic_DNA"/>
</dbReference>
<feature type="transmembrane region" description="Helical" evidence="1">
    <location>
        <begin position="289"/>
        <end position="308"/>
    </location>
</feature>
<evidence type="ECO:0000313" key="4">
    <source>
        <dbReference type="Proteomes" id="UP000051291"/>
    </source>
</evidence>
<keyword evidence="4" id="KW-1185">Reference proteome</keyword>
<organism evidence="3 4">
    <name type="scientific">Ligilactobacillus araffinosus DSM 20653</name>
    <dbReference type="NCBI Taxonomy" id="1423820"/>
    <lineage>
        <taxon>Bacteria</taxon>
        <taxon>Bacillati</taxon>
        <taxon>Bacillota</taxon>
        <taxon>Bacilli</taxon>
        <taxon>Lactobacillales</taxon>
        <taxon>Lactobacillaceae</taxon>
        <taxon>Ligilactobacillus</taxon>
    </lineage>
</organism>
<dbReference type="AlphaFoldDB" id="A0A0R1ZEX8"/>
<feature type="transmembrane region" description="Helical" evidence="1">
    <location>
        <begin position="192"/>
        <end position="218"/>
    </location>
</feature>
<feature type="transmembrane region" description="Helical" evidence="1">
    <location>
        <begin position="351"/>
        <end position="370"/>
    </location>
</feature>
<evidence type="ECO:0000259" key="2">
    <source>
        <dbReference type="Pfam" id="PF10131"/>
    </source>
</evidence>
<dbReference type="PATRIC" id="fig|1423820.4.peg.383"/>
<feature type="transmembrane region" description="Helical" evidence="1">
    <location>
        <begin position="105"/>
        <end position="127"/>
    </location>
</feature>
<feature type="transmembrane region" description="Helical" evidence="1">
    <location>
        <begin position="133"/>
        <end position="151"/>
    </location>
</feature>
<protein>
    <recommendedName>
        <fullName evidence="2">Membrane protein 6-pyruvoyl-tetrahydropterin synthase-related domain-containing protein</fullName>
    </recommendedName>
</protein>
<evidence type="ECO:0000313" key="3">
    <source>
        <dbReference type="EMBL" id="KRM53472.1"/>
    </source>
</evidence>
<gene>
    <name evidence="3" type="ORF">FC64_GL000383</name>
</gene>
<proteinExistence type="predicted"/>
<keyword evidence="1" id="KW-0472">Membrane</keyword>
<feature type="transmembrane region" description="Helical" evidence="1">
    <location>
        <begin position="74"/>
        <end position="98"/>
    </location>
</feature>
<feature type="transmembrane region" description="Helical" evidence="1">
    <location>
        <begin position="230"/>
        <end position="252"/>
    </location>
</feature>
<feature type="transmembrane region" description="Helical" evidence="1">
    <location>
        <begin position="163"/>
        <end position="180"/>
    </location>
</feature>
<accession>A0A0R1ZEX8</accession>
<feature type="transmembrane region" description="Helical" evidence="1">
    <location>
        <begin position="377"/>
        <end position="395"/>
    </location>
</feature>
<dbReference type="STRING" id="1423820.FC64_GL000383"/>
<comment type="caution">
    <text evidence="3">The sequence shown here is derived from an EMBL/GenBank/DDBJ whole genome shotgun (WGS) entry which is preliminary data.</text>
</comment>
<sequence>MDIFLRRYRIDMERKGKIVSFIKVLLIMAVFSVIFIIVGGGRRCLTLYNSDLAFHLNRIIGTENVLTHPINYTVFHQLGLGVNYFYPWLTILPIIWLMKLTHSIAVGYMLFLVLFNTITGVIAYYSIKPIYKNNLKSLTFSILYLFLFYRGLDLYRRADIGEYIAMTFMVVVFSTLYQLIMGKAKTWIPLSLGMALIIYSHLLSAIITVIMCCLMLVLTWNYEKNWKFTIVELIKSIGAVCLLSLGFLFPYFQQMKSGINPPSSENLSKLALGVTNLFNNSLSNSWGDSLYTIPSLGIVCLIFLIIGIVKTKNTKFEKMIYLLGLISVILSTKLFPWNLFQKHFALLQFPWRFLETASIFLLMYGVSAMLSSKSFKSVGLIICSIMFFYFSASSVENTVKASDQASSQNITNILSYDTSDYVPQKAVNNHSINEHQFFNGNNKKIKLAHTETSTKYIINLHSYKGAIINTPVLYYKGEKVTINDKELSVKESSRGTIEILDVPQNGKIEITSQYTKFARTGQLISVISFLVLMVLMIRSYFRTKNY</sequence>
<dbReference type="Pfam" id="PF10131">
    <property type="entry name" value="PTPS_related"/>
    <property type="match status" value="1"/>
</dbReference>
<dbReference type="InterPro" id="IPR018776">
    <property type="entry name" value="Membrane_prot_PTPS-rel_domain"/>
</dbReference>
<feature type="domain" description="Membrane protein 6-pyruvoyl-tetrahydropterin synthase-related" evidence="2">
    <location>
        <begin position="97"/>
        <end position="388"/>
    </location>
</feature>
<dbReference type="Proteomes" id="UP000051291">
    <property type="component" value="Unassembled WGS sequence"/>
</dbReference>
<feature type="transmembrane region" description="Helical" evidence="1">
    <location>
        <begin position="523"/>
        <end position="541"/>
    </location>
</feature>
<name>A0A0R1ZEX8_9LACO</name>
<keyword evidence="1" id="KW-0812">Transmembrane</keyword>
<feature type="transmembrane region" description="Helical" evidence="1">
    <location>
        <begin position="21"/>
        <end position="41"/>
    </location>
</feature>
<evidence type="ECO:0000256" key="1">
    <source>
        <dbReference type="SAM" id="Phobius"/>
    </source>
</evidence>
<keyword evidence="1" id="KW-1133">Transmembrane helix</keyword>
<dbReference type="RefSeq" id="WP_202987221.1">
    <property type="nucleotide sequence ID" value="NZ_AYYZ01000002.1"/>
</dbReference>
<feature type="transmembrane region" description="Helical" evidence="1">
    <location>
        <begin position="320"/>
        <end position="339"/>
    </location>
</feature>